<dbReference type="AlphaFoldDB" id="A0A0J8DZ54"/>
<protein>
    <submittedName>
        <fullName evidence="1">Uncharacterized protein</fullName>
    </submittedName>
</protein>
<dbReference type="Proteomes" id="UP000035740">
    <property type="component" value="Unassembled WGS sequence"/>
</dbReference>
<proteinExistence type="predicted"/>
<gene>
    <name evidence="1" type="ORF">BVRB_001850</name>
</gene>
<keyword evidence="2" id="KW-1185">Reference proteome</keyword>
<dbReference type="EMBL" id="KQ090406">
    <property type="protein sequence ID" value="KMS96150.1"/>
    <property type="molecule type" value="Genomic_DNA"/>
</dbReference>
<dbReference type="OrthoDB" id="1928865at2759"/>
<evidence type="ECO:0000313" key="2">
    <source>
        <dbReference type="Proteomes" id="UP000035740"/>
    </source>
</evidence>
<reference evidence="1 2" key="1">
    <citation type="journal article" date="2014" name="Nature">
        <title>The genome of the recently domesticated crop plant sugar beet (Beta vulgaris).</title>
        <authorList>
            <person name="Dohm J.C."/>
            <person name="Minoche A.E."/>
            <person name="Holtgrawe D."/>
            <person name="Capella-Gutierrez S."/>
            <person name="Zakrzewski F."/>
            <person name="Tafer H."/>
            <person name="Rupp O."/>
            <person name="Sorensen T.R."/>
            <person name="Stracke R."/>
            <person name="Reinhardt R."/>
            <person name="Goesmann A."/>
            <person name="Kraft T."/>
            <person name="Schulz B."/>
            <person name="Stadler P.F."/>
            <person name="Schmidt T."/>
            <person name="Gabaldon T."/>
            <person name="Lehrach H."/>
            <person name="Weisshaar B."/>
            <person name="Himmelbauer H."/>
        </authorList>
    </citation>
    <scope>NUCLEOTIDE SEQUENCE [LARGE SCALE GENOMIC DNA]</scope>
    <source>
        <tissue evidence="1">Taproot</tissue>
    </source>
</reference>
<dbReference type="eggNOG" id="KOG1641">
    <property type="taxonomic scope" value="Eukaryota"/>
</dbReference>
<evidence type="ECO:0000313" key="1">
    <source>
        <dbReference type="EMBL" id="KMS96150.1"/>
    </source>
</evidence>
<organism evidence="1 2">
    <name type="scientific">Beta vulgaris subsp. vulgaris</name>
    <name type="common">Beet</name>
    <dbReference type="NCBI Taxonomy" id="3555"/>
    <lineage>
        <taxon>Eukaryota</taxon>
        <taxon>Viridiplantae</taxon>
        <taxon>Streptophyta</taxon>
        <taxon>Embryophyta</taxon>
        <taxon>Tracheophyta</taxon>
        <taxon>Spermatophyta</taxon>
        <taxon>Magnoliopsida</taxon>
        <taxon>eudicotyledons</taxon>
        <taxon>Gunneridae</taxon>
        <taxon>Pentapetalae</taxon>
        <taxon>Caryophyllales</taxon>
        <taxon>Chenopodiaceae</taxon>
        <taxon>Betoideae</taxon>
        <taxon>Beta</taxon>
    </lineage>
</organism>
<dbReference type="Gramene" id="KMS96150">
    <property type="protein sequence ID" value="KMS96150"/>
    <property type="gene ID" value="BVRB_001850"/>
</dbReference>
<name>A0A0J8DZ54_BETVV</name>
<accession>A0A0J8DZ54</accession>
<sequence>MKEDDIVGILEADDIKELKPMNERVLIKSYEICV</sequence>